<dbReference type="EMBL" id="JAGRRH010000009">
    <property type="protein sequence ID" value="KAG7364206.1"/>
    <property type="molecule type" value="Genomic_DNA"/>
</dbReference>
<evidence type="ECO:0000256" key="6">
    <source>
        <dbReference type="SAM" id="SignalP"/>
    </source>
</evidence>
<reference evidence="8" key="1">
    <citation type="journal article" date="2021" name="Sci. Rep.">
        <title>Diploid genomic architecture of Nitzschia inconspicua, an elite biomass production diatom.</title>
        <authorList>
            <person name="Oliver A."/>
            <person name="Podell S."/>
            <person name="Pinowska A."/>
            <person name="Traller J.C."/>
            <person name="Smith S.R."/>
            <person name="McClure R."/>
            <person name="Beliaev A."/>
            <person name="Bohutskyi P."/>
            <person name="Hill E.A."/>
            <person name="Rabines A."/>
            <person name="Zheng H."/>
            <person name="Allen L.Z."/>
            <person name="Kuo A."/>
            <person name="Grigoriev I.V."/>
            <person name="Allen A.E."/>
            <person name="Hazlebeck D."/>
            <person name="Allen E.E."/>
        </authorList>
    </citation>
    <scope>NUCLEOTIDE SEQUENCE</scope>
    <source>
        <strain evidence="8">Hildebrandi</strain>
    </source>
</reference>
<keyword evidence="1" id="KW-0479">Metal-binding</keyword>
<dbReference type="GO" id="GO:0050821">
    <property type="term" value="P:protein stabilization"/>
    <property type="evidence" value="ECO:0007669"/>
    <property type="project" value="TreeGrafter"/>
</dbReference>
<evidence type="ECO:0000259" key="7">
    <source>
        <dbReference type="PROSITE" id="PS51501"/>
    </source>
</evidence>
<feature type="region of interest" description="Disordered" evidence="5">
    <location>
        <begin position="51"/>
        <end position="70"/>
    </location>
</feature>
<dbReference type="GO" id="GO:0008270">
    <property type="term" value="F:zinc ion binding"/>
    <property type="evidence" value="ECO:0007669"/>
    <property type="project" value="UniProtKB-KW"/>
</dbReference>
<feature type="chain" id="PRO_5039925784" evidence="6">
    <location>
        <begin position="22"/>
        <end position="219"/>
    </location>
</feature>
<feature type="domain" description="DNL-type" evidence="7">
    <location>
        <begin position="117"/>
        <end position="219"/>
    </location>
</feature>
<dbReference type="PANTHER" id="PTHR20922">
    <property type="entry name" value="DNL-TYPE ZINC FINGER PROTEIN"/>
    <property type="match status" value="1"/>
</dbReference>
<dbReference type="GO" id="GO:0006457">
    <property type="term" value="P:protein folding"/>
    <property type="evidence" value="ECO:0007669"/>
    <property type="project" value="TreeGrafter"/>
</dbReference>
<dbReference type="GO" id="GO:0051087">
    <property type="term" value="F:protein-folding chaperone binding"/>
    <property type="evidence" value="ECO:0007669"/>
    <property type="project" value="TreeGrafter"/>
</dbReference>
<evidence type="ECO:0000313" key="8">
    <source>
        <dbReference type="EMBL" id="KAG7364206.1"/>
    </source>
</evidence>
<dbReference type="GO" id="GO:0030150">
    <property type="term" value="P:protein import into mitochondrial matrix"/>
    <property type="evidence" value="ECO:0007669"/>
    <property type="project" value="TreeGrafter"/>
</dbReference>
<dbReference type="InterPro" id="IPR024158">
    <property type="entry name" value="Mt_import_TIM15"/>
</dbReference>
<accession>A0A9K3LNV1</accession>
<organism evidence="8 9">
    <name type="scientific">Nitzschia inconspicua</name>
    <dbReference type="NCBI Taxonomy" id="303405"/>
    <lineage>
        <taxon>Eukaryota</taxon>
        <taxon>Sar</taxon>
        <taxon>Stramenopiles</taxon>
        <taxon>Ochrophyta</taxon>
        <taxon>Bacillariophyta</taxon>
        <taxon>Bacillariophyceae</taxon>
        <taxon>Bacillariophycidae</taxon>
        <taxon>Bacillariales</taxon>
        <taxon>Bacillariaceae</taxon>
        <taxon>Nitzschia</taxon>
    </lineage>
</organism>
<protein>
    <submittedName>
        <fullName evidence="8">DNL zinc finger-domain containing protein</fullName>
    </submittedName>
</protein>
<dbReference type="InterPro" id="IPR007853">
    <property type="entry name" value="Znf_DNL-typ"/>
</dbReference>
<keyword evidence="9" id="KW-1185">Reference proteome</keyword>
<evidence type="ECO:0000256" key="2">
    <source>
        <dbReference type="ARBA" id="ARBA00022771"/>
    </source>
</evidence>
<feature type="compositionally biased region" description="Low complexity" evidence="5">
    <location>
        <begin position="76"/>
        <end position="86"/>
    </location>
</feature>
<feature type="signal peptide" evidence="6">
    <location>
        <begin position="1"/>
        <end position="21"/>
    </location>
</feature>
<feature type="compositionally biased region" description="Polar residues" evidence="5">
    <location>
        <begin position="93"/>
        <end position="110"/>
    </location>
</feature>
<dbReference type="Proteomes" id="UP000693970">
    <property type="component" value="Unassembled WGS sequence"/>
</dbReference>
<gene>
    <name evidence="8" type="ORF">IV203_037408</name>
</gene>
<sequence length="219" mass="24036">MIVRSAAVLFLAVHIAIRIWHFPGIISGAAFAPSGTFPSWGATKVRSISALQRRKNNEEEDEMEESTIPRLPALGAAKSSSLSGSGTERNEGSILSTPSAATSSDSQQFNATKPTAIVSPKFELQYTCNVCETRNRVIVNRMAYQKGMVIAICKGCDAKHWIADNLDPTLTSNNIEELFASRDGEQRVSRVTREVYDIERVWEFTAGELTDNQGNPVLE</sequence>
<reference evidence="8" key="2">
    <citation type="submission" date="2021-04" db="EMBL/GenBank/DDBJ databases">
        <authorList>
            <person name="Podell S."/>
        </authorList>
    </citation>
    <scope>NUCLEOTIDE SEQUENCE</scope>
    <source>
        <strain evidence="8">Hildebrandi</strain>
    </source>
</reference>
<dbReference type="Pfam" id="PF05180">
    <property type="entry name" value="zf-DNL"/>
    <property type="match status" value="1"/>
</dbReference>
<dbReference type="AlphaFoldDB" id="A0A9K3LNV1"/>
<evidence type="ECO:0000256" key="5">
    <source>
        <dbReference type="SAM" id="MobiDB-lite"/>
    </source>
</evidence>
<name>A0A9K3LNV1_9STRA</name>
<dbReference type="PROSITE" id="PS51501">
    <property type="entry name" value="ZF_DNL"/>
    <property type="match status" value="1"/>
</dbReference>
<dbReference type="OrthoDB" id="512667at2759"/>
<proteinExistence type="predicted"/>
<feature type="region of interest" description="Disordered" evidence="5">
    <location>
        <begin position="76"/>
        <end position="110"/>
    </location>
</feature>
<dbReference type="GO" id="GO:0005739">
    <property type="term" value="C:mitochondrion"/>
    <property type="evidence" value="ECO:0007669"/>
    <property type="project" value="TreeGrafter"/>
</dbReference>
<evidence type="ECO:0000313" key="9">
    <source>
        <dbReference type="Proteomes" id="UP000693970"/>
    </source>
</evidence>
<keyword evidence="3" id="KW-0862">Zinc</keyword>
<evidence type="ECO:0000256" key="4">
    <source>
        <dbReference type="PROSITE-ProRule" id="PRU00834"/>
    </source>
</evidence>
<evidence type="ECO:0000256" key="3">
    <source>
        <dbReference type="ARBA" id="ARBA00022833"/>
    </source>
</evidence>
<comment type="caution">
    <text evidence="8">The sequence shown here is derived from an EMBL/GenBank/DDBJ whole genome shotgun (WGS) entry which is preliminary data.</text>
</comment>
<keyword evidence="2 4" id="KW-0863">Zinc-finger</keyword>
<keyword evidence="6" id="KW-0732">Signal</keyword>
<evidence type="ECO:0000256" key="1">
    <source>
        <dbReference type="ARBA" id="ARBA00022723"/>
    </source>
</evidence>
<dbReference type="PANTHER" id="PTHR20922:SF13">
    <property type="entry name" value="DNL-TYPE ZINC FINGER PROTEIN"/>
    <property type="match status" value="1"/>
</dbReference>